<feature type="transmembrane region" description="Helical" evidence="2">
    <location>
        <begin position="813"/>
        <end position="831"/>
    </location>
</feature>
<comment type="caution">
    <text evidence="3">The sequence shown here is derived from an EMBL/GenBank/DDBJ whole genome shotgun (WGS) entry which is preliminary data.</text>
</comment>
<accession>A0AAW0UDW9</accession>
<dbReference type="Proteomes" id="UP001487740">
    <property type="component" value="Unassembled WGS sequence"/>
</dbReference>
<evidence type="ECO:0000313" key="3">
    <source>
        <dbReference type="EMBL" id="KAK8398026.1"/>
    </source>
</evidence>
<feature type="compositionally biased region" description="Basic residues" evidence="1">
    <location>
        <begin position="621"/>
        <end position="639"/>
    </location>
</feature>
<name>A0AAW0UDW9_SCYPA</name>
<dbReference type="EMBL" id="JARAKH010000012">
    <property type="protein sequence ID" value="KAK8398026.1"/>
    <property type="molecule type" value="Genomic_DNA"/>
</dbReference>
<proteinExistence type="predicted"/>
<evidence type="ECO:0000256" key="2">
    <source>
        <dbReference type="SAM" id="Phobius"/>
    </source>
</evidence>
<keyword evidence="4" id="KW-1185">Reference proteome</keyword>
<dbReference type="AlphaFoldDB" id="A0AAW0UDW9"/>
<gene>
    <name evidence="3" type="ORF">O3P69_003736</name>
</gene>
<organism evidence="3 4">
    <name type="scientific">Scylla paramamosain</name>
    <name type="common">Mud crab</name>
    <dbReference type="NCBI Taxonomy" id="85552"/>
    <lineage>
        <taxon>Eukaryota</taxon>
        <taxon>Metazoa</taxon>
        <taxon>Ecdysozoa</taxon>
        <taxon>Arthropoda</taxon>
        <taxon>Crustacea</taxon>
        <taxon>Multicrustacea</taxon>
        <taxon>Malacostraca</taxon>
        <taxon>Eumalacostraca</taxon>
        <taxon>Eucarida</taxon>
        <taxon>Decapoda</taxon>
        <taxon>Pleocyemata</taxon>
        <taxon>Brachyura</taxon>
        <taxon>Eubrachyura</taxon>
        <taxon>Portunoidea</taxon>
        <taxon>Portunidae</taxon>
        <taxon>Portuninae</taxon>
        <taxon>Scylla</taxon>
    </lineage>
</organism>
<reference evidence="3 4" key="1">
    <citation type="submission" date="2023-03" db="EMBL/GenBank/DDBJ databases">
        <title>High-quality genome of Scylla paramamosain provides insights in environmental adaptation.</title>
        <authorList>
            <person name="Zhang L."/>
        </authorList>
    </citation>
    <scope>NUCLEOTIDE SEQUENCE [LARGE SCALE GENOMIC DNA]</scope>
    <source>
        <strain evidence="3">LZ_2023a</strain>
        <tissue evidence="3">Muscle</tissue>
    </source>
</reference>
<feature type="region of interest" description="Disordered" evidence="1">
    <location>
        <begin position="607"/>
        <end position="646"/>
    </location>
</feature>
<sequence>MSGPRHDLSECSEECEVDGSYTEFVETQWTKGSSRSSSELDKDSPSHIGSVLDGLEGTQEIGSDTESVVVNAPLHGPTTVRCVCICKKKGCKFVDRPFDAHSVRESPIAKVSARYRLVTWLSSLRPHRGSEFAAADQIDVSSKVHPEKKSKIIQMFRSKRFRSYRTPGGDTTSGPEDVAKKHYPGLNGARRHVLPGRLRECELSVPRCFGVMVGLAFVLLGMTYDHGVKHGVDNLLQDCWSWLRTSYMNFGDEFVSYNSLFFRMANRDVLYGEPYPKYGTTNAKNTTGNATSFKDAINKVDPKFLFVLEGLKLSVQVHFFSIDEDTNKFNPEVMVHDRGPLFFRISFRRTAGLHVDFVRERSNMTLQTPFHIYDLMKIITVSNEIPYFGMHMHDYLKTTPSALFNMIIKNLKLFNVDTTFLSSIKAQIQKRGRGFSRRIRRRYEVEKEEERTRHYIPSASTTEQPQKATAETVPGYTAAPVTTTRAAAGAATERLWWNTTSGLPFTTATTTVGRTRRSTEEPNLKKVAWRALTEMSRKIFLPLPLDTKKTVLLPVPFIEKNLTLRYRHSVSVLGLPGYQFILGNDVSKYGDPWDYQPHDLYPSLSYSRVKEDSGDDDSHQQRHRYNDKKKHQHHRHSKHQGTLEGDSYRRSFNEVLGVVDLEDLLVQSIGKHMLMGRQLTNFPFWLSPPHFLSLGNHLENIKSNVNARKSSNSSGIKNSGEQNSKDSLKNNVMVGLGGVSANESLHGSFIYYHPILGVPINASLAVQVGVRPPKGMLFSHKLVPIMWTRVQVEEVPRTLWYILWAACHLRETIMSSLIITGLLIITCSLTCRRKKRRQERPGRLGTRWAAHSITSGPVSPREAQAATSLLNLALQELRRPRPQDVNDPYPTSVIPWAVTLILCAISVIKGVTMVIISPRLATSSSTVVL</sequence>
<keyword evidence="2" id="KW-0812">Transmembrane</keyword>
<keyword evidence="2" id="KW-0472">Membrane</keyword>
<feature type="transmembrane region" description="Helical" evidence="2">
    <location>
        <begin position="893"/>
        <end position="916"/>
    </location>
</feature>
<evidence type="ECO:0000256" key="1">
    <source>
        <dbReference type="SAM" id="MobiDB-lite"/>
    </source>
</evidence>
<evidence type="ECO:0000313" key="4">
    <source>
        <dbReference type="Proteomes" id="UP001487740"/>
    </source>
</evidence>
<protein>
    <submittedName>
        <fullName evidence="3">Uncharacterized protein</fullName>
    </submittedName>
</protein>
<feature type="compositionally biased region" description="Basic and acidic residues" evidence="1">
    <location>
        <begin position="608"/>
        <end position="620"/>
    </location>
</feature>
<feature type="region of interest" description="Disordered" evidence="1">
    <location>
        <begin position="29"/>
        <end position="52"/>
    </location>
</feature>
<keyword evidence="2" id="KW-1133">Transmembrane helix</keyword>